<feature type="compositionally biased region" description="Low complexity" evidence="1">
    <location>
        <begin position="641"/>
        <end position="659"/>
    </location>
</feature>
<feature type="compositionally biased region" description="Pro residues" evidence="1">
    <location>
        <begin position="447"/>
        <end position="457"/>
    </location>
</feature>
<dbReference type="PANTHER" id="PTHR36812">
    <property type="entry name" value="NEUROFILAMENT TRIPLET M PROTEIN-LIKE PROTEIN"/>
    <property type="match status" value="1"/>
</dbReference>
<feature type="compositionally biased region" description="Low complexity" evidence="1">
    <location>
        <begin position="522"/>
        <end position="540"/>
    </location>
</feature>
<feature type="compositionally biased region" description="Basic and acidic residues" evidence="1">
    <location>
        <begin position="176"/>
        <end position="196"/>
    </location>
</feature>
<feature type="compositionally biased region" description="Acidic residues" evidence="1">
    <location>
        <begin position="67"/>
        <end position="79"/>
    </location>
</feature>
<dbReference type="AlphaFoldDB" id="A0AAV9H1Y3"/>
<feature type="compositionally biased region" description="Polar residues" evidence="1">
    <location>
        <begin position="410"/>
        <end position="421"/>
    </location>
</feature>
<name>A0AAV9H1Y3_9PEZI</name>
<proteinExistence type="predicted"/>
<gene>
    <name evidence="2" type="ORF">QBC34DRAFT_175509</name>
</gene>
<feature type="compositionally biased region" description="Basic and acidic residues" evidence="1">
    <location>
        <begin position="21"/>
        <end position="30"/>
    </location>
</feature>
<feature type="compositionally biased region" description="Basic and acidic residues" evidence="1">
    <location>
        <begin position="80"/>
        <end position="100"/>
    </location>
</feature>
<feature type="compositionally biased region" description="Basic and acidic residues" evidence="1">
    <location>
        <begin position="108"/>
        <end position="131"/>
    </location>
</feature>
<feature type="compositionally biased region" description="Low complexity" evidence="1">
    <location>
        <begin position="481"/>
        <end position="494"/>
    </location>
</feature>
<evidence type="ECO:0000256" key="1">
    <source>
        <dbReference type="SAM" id="MobiDB-lite"/>
    </source>
</evidence>
<feature type="compositionally biased region" description="Basic and acidic residues" evidence="1">
    <location>
        <begin position="48"/>
        <end position="66"/>
    </location>
</feature>
<feature type="compositionally biased region" description="Polar residues" evidence="1">
    <location>
        <begin position="462"/>
        <end position="480"/>
    </location>
</feature>
<evidence type="ECO:0008006" key="4">
    <source>
        <dbReference type="Google" id="ProtNLM"/>
    </source>
</evidence>
<accession>A0AAV9H1Y3</accession>
<feature type="compositionally biased region" description="Low complexity" evidence="1">
    <location>
        <begin position="396"/>
        <end position="409"/>
    </location>
</feature>
<dbReference type="PANTHER" id="PTHR36812:SF9">
    <property type="entry name" value="MYB-LIKE PROTEIN X ISOFORM X1"/>
    <property type="match status" value="1"/>
</dbReference>
<feature type="region of interest" description="Disordered" evidence="1">
    <location>
        <begin position="387"/>
        <end position="494"/>
    </location>
</feature>
<feature type="region of interest" description="Disordered" evidence="1">
    <location>
        <begin position="506"/>
        <end position="659"/>
    </location>
</feature>
<comment type="caution">
    <text evidence="2">The sequence shown here is derived from an EMBL/GenBank/DDBJ whole genome shotgun (WGS) entry which is preliminary data.</text>
</comment>
<evidence type="ECO:0000313" key="2">
    <source>
        <dbReference type="EMBL" id="KAK4454014.1"/>
    </source>
</evidence>
<dbReference type="Proteomes" id="UP001321760">
    <property type="component" value="Unassembled WGS sequence"/>
</dbReference>
<feature type="compositionally biased region" description="Polar residues" evidence="1">
    <location>
        <begin position="1"/>
        <end position="11"/>
    </location>
</feature>
<feature type="compositionally biased region" description="Basic and acidic residues" evidence="1">
    <location>
        <begin position="138"/>
        <end position="147"/>
    </location>
</feature>
<sequence length="659" mass="71938">MSKSSQAMDSTGNGGDGGGRGGRDEKERYGGEASGSGNGGGGGSGGRDNGDKKDDDKKDDDQKDNDQKEDDQKEDDQKEDDQKVDDQKEDDQKVDDKKDDDKEDNEEDGKGDNNDSKEDKKDNESENIKAEGDEEDEEGKHQEEEAKAGVQHGTESGKSSVKGKEKMKDDGEEDEDHKKLLEEEQKKLLEGEQKKLLEEVARRKRLEEERKKLEKNSAAWEKALKFAWGCEEERERQKQMPSARSSEARDSGARSSGVGGTAPDKSKGTAVASSSSESTIFPGLMDDLLSIKRFTEQGLGPPRSKLLGMIKSLPKYQNQGNTKATAPSLLQQPAPSLPLQPVGTNSHKPDEVVKGPVREGILHGGPPINHTEEIIERMLAHLDIDALGSYEPPPRGSQSQKRGSGSQIQTQGPRSGPNLSYRNPALERPSPSVEGSGYFGQTTNTPSRPPGIPPKPHPAFQASLNTPLGVSNAGVPTTPSFSQPFQQQHLSQQQQLQLVQMMLEEQQAKQKQAKKKKKAEQKQLIQQQLMQQQEQQQQALVSPSQRTAKSSLQYTRSPALGDGGYYSQEDPSPNPQGRRDSGFQDFYTPVGGSQTQSPVTGAPDPSRQVSGAHYNTPWSAVAQSDQTQFGPLVRHAQPPRSQQTQAPGQSQQAPRSQAR</sequence>
<feature type="region of interest" description="Disordered" evidence="1">
    <location>
        <begin position="230"/>
        <end position="280"/>
    </location>
</feature>
<reference evidence="2" key="2">
    <citation type="submission" date="2023-05" db="EMBL/GenBank/DDBJ databases">
        <authorList>
            <consortium name="Lawrence Berkeley National Laboratory"/>
            <person name="Steindorff A."/>
            <person name="Hensen N."/>
            <person name="Bonometti L."/>
            <person name="Westerberg I."/>
            <person name="Brannstrom I.O."/>
            <person name="Guillou S."/>
            <person name="Cros-Aarteil S."/>
            <person name="Calhoun S."/>
            <person name="Haridas S."/>
            <person name="Kuo A."/>
            <person name="Mondo S."/>
            <person name="Pangilinan J."/>
            <person name="Riley R."/>
            <person name="Labutti K."/>
            <person name="Andreopoulos B."/>
            <person name="Lipzen A."/>
            <person name="Chen C."/>
            <person name="Yanf M."/>
            <person name="Daum C."/>
            <person name="Ng V."/>
            <person name="Clum A."/>
            <person name="Ohm R."/>
            <person name="Martin F."/>
            <person name="Silar P."/>
            <person name="Natvig D."/>
            <person name="Lalanne C."/>
            <person name="Gautier V."/>
            <person name="Ament-Velasquez S.L."/>
            <person name="Kruys A."/>
            <person name="Hutchinson M.I."/>
            <person name="Powell A.J."/>
            <person name="Barry K."/>
            <person name="Miller A.N."/>
            <person name="Grigoriev I.V."/>
            <person name="Debuchy R."/>
            <person name="Gladieux P."/>
            <person name="Thoren M.H."/>
            <person name="Johannesson H."/>
        </authorList>
    </citation>
    <scope>NUCLEOTIDE SEQUENCE</scope>
    <source>
        <strain evidence="2">PSN243</strain>
    </source>
</reference>
<feature type="region of interest" description="Disordered" evidence="1">
    <location>
        <begin position="1"/>
        <end position="196"/>
    </location>
</feature>
<keyword evidence="3" id="KW-1185">Reference proteome</keyword>
<feature type="compositionally biased region" description="Gly residues" evidence="1">
    <location>
        <begin position="32"/>
        <end position="47"/>
    </location>
</feature>
<dbReference type="EMBL" id="MU865918">
    <property type="protein sequence ID" value="KAK4454014.1"/>
    <property type="molecule type" value="Genomic_DNA"/>
</dbReference>
<organism evidence="2 3">
    <name type="scientific">Podospora aff. communis PSN243</name>
    <dbReference type="NCBI Taxonomy" id="3040156"/>
    <lineage>
        <taxon>Eukaryota</taxon>
        <taxon>Fungi</taxon>
        <taxon>Dikarya</taxon>
        <taxon>Ascomycota</taxon>
        <taxon>Pezizomycotina</taxon>
        <taxon>Sordariomycetes</taxon>
        <taxon>Sordariomycetidae</taxon>
        <taxon>Sordariales</taxon>
        <taxon>Podosporaceae</taxon>
        <taxon>Podospora</taxon>
    </lineage>
</organism>
<feature type="compositionally biased region" description="Polar residues" evidence="1">
    <location>
        <begin position="541"/>
        <end position="556"/>
    </location>
</feature>
<feature type="compositionally biased region" description="Polar residues" evidence="1">
    <location>
        <begin position="616"/>
        <end position="629"/>
    </location>
</feature>
<reference evidence="2" key="1">
    <citation type="journal article" date="2023" name="Mol. Phylogenet. Evol.">
        <title>Genome-scale phylogeny and comparative genomics of the fungal order Sordariales.</title>
        <authorList>
            <person name="Hensen N."/>
            <person name="Bonometti L."/>
            <person name="Westerberg I."/>
            <person name="Brannstrom I.O."/>
            <person name="Guillou S."/>
            <person name="Cros-Aarteil S."/>
            <person name="Calhoun S."/>
            <person name="Haridas S."/>
            <person name="Kuo A."/>
            <person name="Mondo S."/>
            <person name="Pangilinan J."/>
            <person name="Riley R."/>
            <person name="LaButti K."/>
            <person name="Andreopoulos B."/>
            <person name="Lipzen A."/>
            <person name="Chen C."/>
            <person name="Yan M."/>
            <person name="Daum C."/>
            <person name="Ng V."/>
            <person name="Clum A."/>
            <person name="Steindorff A."/>
            <person name="Ohm R.A."/>
            <person name="Martin F."/>
            <person name="Silar P."/>
            <person name="Natvig D.O."/>
            <person name="Lalanne C."/>
            <person name="Gautier V."/>
            <person name="Ament-Velasquez S.L."/>
            <person name="Kruys A."/>
            <person name="Hutchinson M.I."/>
            <person name="Powell A.J."/>
            <person name="Barry K."/>
            <person name="Miller A.N."/>
            <person name="Grigoriev I.V."/>
            <person name="Debuchy R."/>
            <person name="Gladieux P."/>
            <person name="Hiltunen Thoren M."/>
            <person name="Johannesson H."/>
        </authorList>
    </citation>
    <scope>NUCLEOTIDE SEQUENCE</scope>
    <source>
        <strain evidence="2">PSN243</strain>
    </source>
</reference>
<evidence type="ECO:0000313" key="3">
    <source>
        <dbReference type="Proteomes" id="UP001321760"/>
    </source>
</evidence>
<protein>
    <recommendedName>
        <fullName evidence="4">Stress response protein NST1</fullName>
    </recommendedName>
</protein>